<dbReference type="InterPro" id="IPR021139">
    <property type="entry name" value="NYN"/>
</dbReference>
<gene>
    <name evidence="2" type="ORF">CXT95_06040</name>
</gene>
<dbReference type="Gene3D" id="3.30.420.610">
    <property type="entry name" value="LOTUS domain-like"/>
    <property type="match status" value="1"/>
</dbReference>
<feature type="domain" description="HTH OST-type" evidence="1">
    <location>
        <begin position="167"/>
        <end position="236"/>
    </location>
</feature>
<evidence type="ECO:0000313" key="2">
    <source>
        <dbReference type="EMBL" id="PND02232.1"/>
    </source>
</evidence>
<reference evidence="2 3" key="1">
    <citation type="journal article" date="2017" name="BMC Genomics">
        <title>Genome sequencing of 39 Akkermansia muciniphila isolates reveals its population structure, genomic and functional diverisity, and global distribution in mammalian gut microbiotas.</title>
        <authorList>
            <person name="Guo X."/>
            <person name="Li S."/>
            <person name="Zhang J."/>
            <person name="Wu F."/>
            <person name="Li X."/>
            <person name="Wu D."/>
            <person name="Zhang M."/>
            <person name="Ou Z."/>
            <person name="Jie Z."/>
            <person name="Yan Q."/>
            <person name="Li P."/>
            <person name="Yi J."/>
            <person name="Peng Y."/>
        </authorList>
    </citation>
    <scope>NUCLEOTIDE SEQUENCE [LARGE SCALE GENOMIC DNA]</scope>
    <source>
        <strain evidence="2 3">GP28</strain>
    </source>
</reference>
<evidence type="ECO:0000259" key="1">
    <source>
        <dbReference type="PROSITE" id="PS51644"/>
    </source>
</evidence>
<dbReference type="PANTHER" id="PTHR35811">
    <property type="entry name" value="SLR1870 PROTEIN"/>
    <property type="match status" value="1"/>
</dbReference>
<accession>A0AAX0WHZ1</accession>
<protein>
    <recommendedName>
        <fullName evidence="1">HTH OST-type domain-containing protein</fullName>
    </recommendedName>
</protein>
<dbReference type="GO" id="GO:0004540">
    <property type="term" value="F:RNA nuclease activity"/>
    <property type="evidence" value="ECO:0007669"/>
    <property type="project" value="InterPro"/>
</dbReference>
<dbReference type="Gene3D" id="3.40.50.1010">
    <property type="entry name" value="5'-nuclease"/>
    <property type="match status" value="1"/>
</dbReference>
<proteinExistence type="predicted"/>
<dbReference type="CDD" id="cd10146">
    <property type="entry name" value="LabA_like_C"/>
    <property type="match status" value="1"/>
</dbReference>
<dbReference type="RefSeq" id="WP_102748290.1">
    <property type="nucleotide sequence ID" value="NZ_CP072029.1"/>
</dbReference>
<dbReference type="AlphaFoldDB" id="A0AAX0WHZ1"/>
<dbReference type="InterPro" id="IPR041966">
    <property type="entry name" value="LOTUS-like"/>
</dbReference>
<dbReference type="PROSITE" id="PS51644">
    <property type="entry name" value="HTH_OST"/>
    <property type="match status" value="1"/>
</dbReference>
<comment type="caution">
    <text evidence="2">The sequence shown here is derived from an EMBL/GenBank/DDBJ whole genome shotgun (WGS) entry which is preliminary data.</text>
</comment>
<dbReference type="Pfam" id="PF12872">
    <property type="entry name" value="OST-HTH"/>
    <property type="match status" value="1"/>
</dbReference>
<organism evidence="2 3">
    <name type="scientific">Akkermansia muciniphila</name>
    <dbReference type="NCBI Taxonomy" id="239935"/>
    <lineage>
        <taxon>Bacteria</taxon>
        <taxon>Pseudomonadati</taxon>
        <taxon>Verrucomicrobiota</taxon>
        <taxon>Verrucomicrobiia</taxon>
        <taxon>Verrucomicrobiales</taxon>
        <taxon>Akkermansiaceae</taxon>
        <taxon>Akkermansia</taxon>
    </lineage>
</organism>
<dbReference type="Pfam" id="PF01936">
    <property type="entry name" value="NYN"/>
    <property type="match status" value="1"/>
</dbReference>
<sequence length="236" mass="27253">MMEKFQKLALLIDAENIALDKLESVIQKTSAYGRIVIQRAYGDWSKESLKNWKDSLNRFGIKAQQQFNYTPKKNSTDMALTIDALDLLYQSSYDALAIVSSDCDFTPVSIYVREHGIYVIGIGEKKTPEAFKKSCNKFILLKTADSKTDNTLQNKPSQSGSEKRKKIPESVHRLLKEAFEIHNKEGWVALSRAASYIKEKQPDFSLKKYYSQFYKLIQDFQEKYTLDKSHTKYLCK</sequence>
<dbReference type="Proteomes" id="UP000236075">
    <property type="component" value="Unassembled WGS sequence"/>
</dbReference>
<dbReference type="CDD" id="cd11297">
    <property type="entry name" value="PIN_LabA-like_N_1"/>
    <property type="match status" value="1"/>
</dbReference>
<dbReference type="InterPro" id="IPR025605">
    <property type="entry name" value="OST-HTH/LOTUS_dom"/>
</dbReference>
<dbReference type="EMBL" id="PJLB01000008">
    <property type="protein sequence ID" value="PND02232.1"/>
    <property type="molecule type" value="Genomic_DNA"/>
</dbReference>
<evidence type="ECO:0000313" key="3">
    <source>
        <dbReference type="Proteomes" id="UP000236075"/>
    </source>
</evidence>
<name>A0AAX0WHZ1_9BACT</name>
<dbReference type="PANTHER" id="PTHR35811:SF1">
    <property type="entry name" value="HTH OST-TYPE DOMAIN-CONTAINING PROTEIN"/>
    <property type="match status" value="1"/>
</dbReference>